<dbReference type="EMBL" id="SJPO01000013">
    <property type="protein sequence ID" value="TWT66930.1"/>
    <property type="molecule type" value="Genomic_DNA"/>
</dbReference>
<accession>A0A5C5XVK8</accession>
<feature type="compositionally biased region" description="Low complexity" evidence="1">
    <location>
        <begin position="1"/>
        <end position="13"/>
    </location>
</feature>
<dbReference type="Proteomes" id="UP000318478">
    <property type="component" value="Unassembled WGS sequence"/>
</dbReference>
<comment type="caution">
    <text evidence="2">The sequence shown here is derived from an EMBL/GenBank/DDBJ whole genome shotgun (WGS) entry which is preliminary data.</text>
</comment>
<evidence type="ECO:0000313" key="2">
    <source>
        <dbReference type="EMBL" id="TWT66930.1"/>
    </source>
</evidence>
<organism evidence="2 3">
    <name type="scientific">Posidoniimonas polymericola</name>
    <dbReference type="NCBI Taxonomy" id="2528002"/>
    <lineage>
        <taxon>Bacteria</taxon>
        <taxon>Pseudomonadati</taxon>
        <taxon>Planctomycetota</taxon>
        <taxon>Planctomycetia</taxon>
        <taxon>Pirellulales</taxon>
        <taxon>Lacipirellulaceae</taxon>
        <taxon>Posidoniimonas</taxon>
    </lineage>
</organism>
<gene>
    <name evidence="2" type="ORF">Pla123a_43590</name>
</gene>
<evidence type="ECO:0000256" key="1">
    <source>
        <dbReference type="SAM" id="MobiDB-lite"/>
    </source>
</evidence>
<feature type="region of interest" description="Disordered" evidence="1">
    <location>
        <begin position="1"/>
        <end position="20"/>
    </location>
</feature>
<evidence type="ECO:0008006" key="4">
    <source>
        <dbReference type="Google" id="ProtNLM"/>
    </source>
</evidence>
<sequence length="140" mass="14649">MLAVAASAAAHAGCSGGGEKTYPVSGVVTFEGKPLAGGSLVFEPLSPAPKTGKMYSARGKIGPEGQFRLSTFGDQDGAPPGRYRVGVTPRVKVWQSEEIREAPPQNSIPPNYTSPSSSGLEFEVKSERNEIDINLESSPA</sequence>
<name>A0A5C5XVK8_9BACT</name>
<reference evidence="2 3" key="1">
    <citation type="submission" date="2019-02" db="EMBL/GenBank/DDBJ databases">
        <title>Deep-cultivation of Planctomycetes and their phenomic and genomic characterization uncovers novel biology.</title>
        <authorList>
            <person name="Wiegand S."/>
            <person name="Jogler M."/>
            <person name="Boedeker C."/>
            <person name="Pinto D."/>
            <person name="Vollmers J."/>
            <person name="Rivas-Marin E."/>
            <person name="Kohn T."/>
            <person name="Peeters S.H."/>
            <person name="Heuer A."/>
            <person name="Rast P."/>
            <person name="Oberbeckmann S."/>
            <person name="Bunk B."/>
            <person name="Jeske O."/>
            <person name="Meyerdierks A."/>
            <person name="Storesund J.E."/>
            <person name="Kallscheuer N."/>
            <person name="Luecker S."/>
            <person name="Lage O.M."/>
            <person name="Pohl T."/>
            <person name="Merkel B.J."/>
            <person name="Hornburger P."/>
            <person name="Mueller R.-W."/>
            <person name="Bruemmer F."/>
            <person name="Labrenz M."/>
            <person name="Spormann A.M."/>
            <person name="Op Den Camp H."/>
            <person name="Overmann J."/>
            <person name="Amann R."/>
            <person name="Jetten M.S.M."/>
            <person name="Mascher T."/>
            <person name="Medema M.H."/>
            <person name="Devos D.P."/>
            <person name="Kaster A.-K."/>
            <person name="Ovreas L."/>
            <person name="Rohde M."/>
            <person name="Galperin M.Y."/>
            <person name="Jogler C."/>
        </authorList>
    </citation>
    <scope>NUCLEOTIDE SEQUENCE [LARGE SCALE GENOMIC DNA]</scope>
    <source>
        <strain evidence="2 3">Pla123a</strain>
    </source>
</reference>
<dbReference type="AlphaFoldDB" id="A0A5C5XVK8"/>
<feature type="region of interest" description="Disordered" evidence="1">
    <location>
        <begin position="96"/>
        <end position="140"/>
    </location>
</feature>
<evidence type="ECO:0000313" key="3">
    <source>
        <dbReference type="Proteomes" id="UP000318478"/>
    </source>
</evidence>
<protein>
    <recommendedName>
        <fullName evidence="4">Carboxypeptidase regulatory-like domain-containing protein</fullName>
    </recommendedName>
</protein>
<proteinExistence type="predicted"/>
<feature type="compositionally biased region" description="Polar residues" evidence="1">
    <location>
        <begin position="104"/>
        <end position="119"/>
    </location>
</feature>
<feature type="compositionally biased region" description="Basic and acidic residues" evidence="1">
    <location>
        <begin position="122"/>
        <end position="131"/>
    </location>
</feature>
<keyword evidence="3" id="KW-1185">Reference proteome</keyword>